<reference evidence="2" key="2">
    <citation type="journal article" date="2024" name="Plant">
        <title>Genomic evolution and insights into agronomic trait innovations of Sesamum species.</title>
        <authorList>
            <person name="Miao H."/>
            <person name="Wang L."/>
            <person name="Qu L."/>
            <person name="Liu H."/>
            <person name="Sun Y."/>
            <person name="Le M."/>
            <person name="Wang Q."/>
            <person name="Wei S."/>
            <person name="Zheng Y."/>
            <person name="Lin W."/>
            <person name="Duan Y."/>
            <person name="Cao H."/>
            <person name="Xiong S."/>
            <person name="Wang X."/>
            <person name="Wei L."/>
            <person name="Li C."/>
            <person name="Ma Q."/>
            <person name="Ju M."/>
            <person name="Zhao R."/>
            <person name="Li G."/>
            <person name="Mu C."/>
            <person name="Tian Q."/>
            <person name="Mei H."/>
            <person name="Zhang T."/>
            <person name="Gao T."/>
            <person name="Zhang H."/>
        </authorList>
    </citation>
    <scope>NUCLEOTIDE SEQUENCE</scope>
    <source>
        <strain evidence="2">KEN1</strain>
    </source>
</reference>
<dbReference type="EMBL" id="JACGWN010000006">
    <property type="protein sequence ID" value="KAL0448062.1"/>
    <property type="molecule type" value="Genomic_DNA"/>
</dbReference>
<organism evidence="2">
    <name type="scientific">Sesamum latifolium</name>
    <dbReference type="NCBI Taxonomy" id="2727402"/>
    <lineage>
        <taxon>Eukaryota</taxon>
        <taxon>Viridiplantae</taxon>
        <taxon>Streptophyta</taxon>
        <taxon>Embryophyta</taxon>
        <taxon>Tracheophyta</taxon>
        <taxon>Spermatophyta</taxon>
        <taxon>Magnoliopsida</taxon>
        <taxon>eudicotyledons</taxon>
        <taxon>Gunneridae</taxon>
        <taxon>Pentapetalae</taxon>
        <taxon>asterids</taxon>
        <taxon>lamiids</taxon>
        <taxon>Lamiales</taxon>
        <taxon>Pedaliaceae</taxon>
        <taxon>Sesamum</taxon>
    </lineage>
</organism>
<sequence length="155" mass="17647">MEYAITLDFPASNNEAEYEAVLLGSRLVSAVGAKKLRAFNDSQLVVNQVEGGYEAKQEKMMKYLEKLGKEMNKFEKFQLEQISREQNSMADQLVKFASSNQFMGRRRITLLTAARSAIEPEENEKMEEVFVGENMTLPWTAPIVQFLREGILLEG</sequence>
<name>A0AAW2X1H2_9LAMI</name>
<protein>
    <recommendedName>
        <fullName evidence="1">RNase H type-1 domain-containing protein</fullName>
    </recommendedName>
</protein>
<dbReference type="InterPro" id="IPR012337">
    <property type="entry name" value="RNaseH-like_sf"/>
</dbReference>
<proteinExistence type="predicted"/>
<dbReference type="InterPro" id="IPR036397">
    <property type="entry name" value="RNaseH_sf"/>
</dbReference>
<dbReference type="GO" id="GO:0003676">
    <property type="term" value="F:nucleic acid binding"/>
    <property type="evidence" value="ECO:0007669"/>
    <property type="project" value="InterPro"/>
</dbReference>
<dbReference type="PANTHER" id="PTHR48475:SF2">
    <property type="entry name" value="RIBONUCLEASE H"/>
    <property type="match status" value="1"/>
</dbReference>
<evidence type="ECO:0000259" key="1">
    <source>
        <dbReference type="Pfam" id="PF13456"/>
    </source>
</evidence>
<comment type="caution">
    <text evidence="2">The sequence shown here is derived from an EMBL/GenBank/DDBJ whole genome shotgun (WGS) entry which is preliminary data.</text>
</comment>
<gene>
    <name evidence="2" type="ORF">Slati_1934100</name>
</gene>
<feature type="domain" description="RNase H type-1" evidence="1">
    <location>
        <begin position="11"/>
        <end position="97"/>
    </location>
</feature>
<accession>A0AAW2X1H2</accession>
<evidence type="ECO:0000313" key="2">
    <source>
        <dbReference type="EMBL" id="KAL0448062.1"/>
    </source>
</evidence>
<dbReference type="Pfam" id="PF13456">
    <property type="entry name" value="RVT_3"/>
    <property type="match status" value="1"/>
</dbReference>
<dbReference type="AlphaFoldDB" id="A0AAW2X1H2"/>
<dbReference type="GO" id="GO:0004523">
    <property type="term" value="F:RNA-DNA hybrid ribonuclease activity"/>
    <property type="evidence" value="ECO:0007669"/>
    <property type="project" value="InterPro"/>
</dbReference>
<dbReference type="CDD" id="cd09279">
    <property type="entry name" value="RNase_HI_like"/>
    <property type="match status" value="1"/>
</dbReference>
<dbReference type="PANTHER" id="PTHR48475">
    <property type="entry name" value="RIBONUCLEASE H"/>
    <property type="match status" value="1"/>
</dbReference>
<dbReference type="InterPro" id="IPR002156">
    <property type="entry name" value="RNaseH_domain"/>
</dbReference>
<dbReference type="SUPFAM" id="SSF53098">
    <property type="entry name" value="Ribonuclease H-like"/>
    <property type="match status" value="1"/>
</dbReference>
<reference evidence="2" key="1">
    <citation type="submission" date="2020-06" db="EMBL/GenBank/DDBJ databases">
        <authorList>
            <person name="Li T."/>
            <person name="Hu X."/>
            <person name="Zhang T."/>
            <person name="Song X."/>
            <person name="Zhang H."/>
            <person name="Dai N."/>
            <person name="Sheng W."/>
            <person name="Hou X."/>
            <person name="Wei L."/>
        </authorList>
    </citation>
    <scope>NUCLEOTIDE SEQUENCE</scope>
    <source>
        <strain evidence="2">KEN1</strain>
        <tissue evidence="2">Leaf</tissue>
    </source>
</reference>
<dbReference type="Gene3D" id="3.30.420.10">
    <property type="entry name" value="Ribonuclease H-like superfamily/Ribonuclease H"/>
    <property type="match status" value="1"/>
</dbReference>